<feature type="domain" description="Xylanolytic transcriptional activator regulatory" evidence="3">
    <location>
        <begin position="446"/>
        <end position="519"/>
    </location>
</feature>
<evidence type="ECO:0000313" key="4">
    <source>
        <dbReference type="EMBL" id="RAO69419.1"/>
    </source>
</evidence>
<comment type="caution">
    <text evidence="4">The sequence shown here is derived from an EMBL/GenBank/DDBJ whole genome shotgun (WGS) entry which is preliminary data.</text>
</comment>
<dbReference type="Pfam" id="PF04082">
    <property type="entry name" value="Fungal_trans"/>
    <property type="match status" value="1"/>
</dbReference>
<accession>A0A364L0S7</accession>
<dbReference type="RefSeq" id="XP_040733935.1">
    <property type="nucleotide sequence ID" value="XM_040877907.1"/>
</dbReference>
<feature type="compositionally biased region" description="Pro residues" evidence="2">
    <location>
        <begin position="215"/>
        <end position="227"/>
    </location>
</feature>
<protein>
    <recommendedName>
        <fullName evidence="3">Xylanolytic transcriptional activator regulatory domain-containing protein</fullName>
    </recommendedName>
</protein>
<dbReference type="OrthoDB" id="103819at2759"/>
<dbReference type="GO" id="GO:0006351">
    <property type="term" value="P:DNA-templated transcription"/>
    <property type="evidence" value="ECO:0007669"/>
    <property type="project" value="InterPro"/>
</dbReference>
<dbReference type="InterPro" id="IPR056146">
    <property type="entry name" value="DUF7729"/>
</dbReference>
<dbReference type="InterPro" id="IPR050987">
    <property type="entry name" value="AtrR-like"/>
</dbReference>
<name>A0A364L0S7_TALAM</name>
<dbReference type="Proteomes" id="UP000249363">
    <property type="component" value="Unassembled WGS sequence"/>
</dbReference>
<evidence type="ECO:0000259" key="3">
    <source>
        <dbReference type="SMART" id="SM00906"/>
    </source>
</evidence>
<dbReference type="EMBL" id="MIKG01000009">
    <property type="protein sequence ID" value="RAO69419.1"/>
    <property type="molecule type" value="Genomic_DNA"/>
</dbReference>
<sequence>MTNLAANLTSNDNCGADYKLGNPTVTQAYDGMVSYEPIAKAACLEDPSTHEYCFTEAATNSTNISGYALYLLPLGNSLPGGSRPECNQCTQATMAVFKDSAVVKGNPLVQTYIPAAQTINIGCGPNFVNATVNVGTQNSGSPSKTSASSLTVTPPPMTERKIEIIEERLARIEGLLENLTSLSATFQHLAPALNPTIAATRPTQETLKKEKLPVQSPPSLPAQPPTPSIAGDHNLKTGNSNTTNAAFEGASSLSAHSVHASRIIENAMSNDYTAFTRDPEMQEALFALRHLIDKQHSPPVNHDYRFPNQQVDASSCIDFSSAKIPPLESVVSLLRLCKESQNFLQHPFIDFGQFNELCKKVYFATEDYSLGTFALVNGGLFYLFQHVAYLEGKNVPDAAENAALCRSNLEYAISRFSVFMAPNSENLQAILIGASYAIDISQPSLCWALVSTAARLCQTLGYHRSVGSPGENQLDTNLKKRMFWFTYILDKCLSLRMGHSSIMQDFDITLPLSDLSADSQMNMWDVMYHQWIKIGYFQGRIYEDLYSPRALSEPAADRTQRAKQLTADMQLWYQESQNQLDPSRAYNPLYYAAAASSSEIMYYGLSTLAYRAVPPGPLDSSTIFSNECIGMAREALRAHQRNTERYKHTNSYIWHGYISWVLINCPFTPFMVLFCHAIATANLSDLKCLGDFVSSLQTSGETVEAAEKLRRLCHVFHRVAELYIQTKIKHQNHYQYDGGRGLDQSQLENMQYHTQQQQQQSLTSPSSSTTPLNIPPTPQPNTTNDPTNNTFKYTNLPPSSQFPIDDFEPYLSALGFPNAAGFLNIGQQQPQPPPPPPPSSQQQTGLAPQMTAPTDYTADNLEASLGSGDAMSLENWFNGNVNLMSLLEMDLSSIIK</sequence>
<dbReference type="InterPro" id="IPR007219">
    <property type="entry name" value="XnlR_reg_dom"/>
</dbReference>
<feature type="compositionally biased region" description="Pro residues" evidence="2">
    <location>
        <begin position="830"/>
        <end position="839"/>
    </location>
</feature>
<keyword evidence="1" id="KW-0539">Nucleus</keyword>
<evidence type="ECO:0000256" key="1">
    <source>
        <dbReference type="ARBA" id="ARBA00023242"/>
    </source>
</evidence>
<dbReference type="GO" id="GO:0003677">
    <property type="term" value="F:DNA binding"/>
    <property type="evidence" value="ECO:0007669"/>
    <property type="project" value="InterPro"/>
</dbReference>
<dbReference type="GeneID" id="63794647"/>
<dbReference type="GO" id="GO:0003700">
    <property type="term" value="F:DNA-binding transcription factor activity"/>
    <property type="evidence" value="ECO:0007669"/>
    <property type="project" value="InterPro"/>
</dbReference>
<feature type="compositionally biased region" description="Low complexity" evidence="2">
    <location>
        <begin position="780"/>
        <end position="790"/>
    </location>
</feature>
<evidence type="ECO:0000313" key="5">
    <source>
        <dbReference type="Proteomes" id="UP000249363"/>
    </source>
</evidence>
<dbReference type="SMART" id="SM00906">
    <property type="entry name" value="Fungal_trans"/>
    <property type="match status" value="1"/>
</dbReference>
<keyword evidence="5" id="KW-1185">Reference proteome</keyword>
<dbReference type="CDD" id="cd12148">
    <property type="entry name" value="fungal_TF_MHR"/>
    <property type="match status" value="1"/>
</dbReference>
<dbReference type="GO" id="GO:0008270">
    <property type="term" value="F:zinc ion binding"/>
    <property type="evidence" value="ECO:0007669"/>
    <property type="project" value="InterPro"/>
</dbReference>
<dbReference type="STRING" id="1196081.A0A364L0S7"/>
<evidence type="ECO:0000256" key="2">
    <source>
        <dbReference type="SAM" id="MobiDB-lite"/>
    </source>
</evidence>
<gene>
    <name evidence="4" type="ORF">BHQ10_005431</name>
</gene>
<organism evidence="4 5">
    <name type="scientific">Talaromyces amestolkiae</name>
    <dbReference type="NCBI Taxonomy" id="1196081"/>
    <lineage>
        <taxon>Eukaryota</taxon>
        <taxon>Fungi</taxon>
        <taxon>Dikarya</taxon>
        <taxon>Ascomycota</taxon>
        <taxon>Pezizomycotina</taxon>
        <taxon>Eurotiomycetes</taxon>
        <taxon>Eurotiomycetidae</taxon>
        <taxon>Eurotiales</taxon>
        <taxon>Trichocomaceae</taxon>
        <taxon>Talaromyces</taxon>
        <taxon>Talaromyces sect. Talaromyces</taxon>
    </lineage>
</organism>
<dbReference type="PANTHER" id="PTHR46910">
    <property type="entry name" value="TRANSCRIPTION FACTOR PDR1"/>
    <property type="match status" value="1"/>
</dbReference>
<dbReference type="Pfam" id="PF24855">
    <property type="entry name" value="DUF7729"/>
    <property type="match status" value="1"/>
</dbReference>
<feature type="region of interest" description="Disordered" evidence="2">
    <location>
        <begin position="751"/>
        <end position="799"/>
    </location>
</feature>
<reference evidence="4 5" key="1">
    <citation type="journal article" date="2017" name="Biotechnol. Biofuels">
        <title>Differential beta-glucosidase expression as a function of carbon source availability in Talaromyces amestolkiae: a genomic and proteomic approach.</title>
        <authorList>
            <person name="de Eugenio L.I."/>
            <person name="Mendez-Liter J.A."/>
            <person name="Nieto-Dominguez M."/>
            <person name="Alonso L."/>
            <person name="Gil-Munoz J."/>
            <person name="Barriuso J."/>
            <person name="Prieto A."/>
            <person name="Martinez M.J."/>
        </authorList>
    </citation>
    <scope>NUCLEOTIDE SEQUENCE [LARGE SCALE GENOMIC DNA]</scope>
    <source>
        <strain evidence="4 5">CIB</strain>
    </source>
</reference>
<feature type="region of interest" description="Disordered" evidence="2">
    <location>
        <begin position="205"/>
        <end position="242"/>
    </location>
</feature>
<feature type="region of interest" description="Disordered" evidence="2">
    <location>
        <begin position="823"/>
        <end position="853"/>
    </location>
</feature>
<dbReference type="AlphaFoldDB" id="A0A364L0S7"/>
<feature type="compositionally biased region" description="Low complexity" evidence="2">
    <location>
        <begin position="754"/>
        <end position="772"/>
    </location>
</feature>
<proteinExistence type="predicted"/>
<dbReference type="PANTHER" id="PTHR46910:SF5">
    <property type="entry name" value="ZN(II)2CYS6 TRANSCRIPTION FACTOR (EUROFUNG)"/>
    <property type="match status" value="1"/>
</dbReference>